<proteinExistence type="predicted"/>
<gene>
    <name evidence="1" type="ORF">ACFP1Z_16010</name>
</gene>
<dbReference type="EMBL" id="JBHSPB010000008">
    <property type="protein sequence ID" value="MFC5721677.1"/>
    <property type="molecule type" value="Genomic_DNA"/>
</dbReference>
<protein>
    <recommendedName>
        <fullName evidence="3">SH3 domain-containing protein</fullName>
    </recommendedName>
</protein>
<evidence type="ECO:0008006" key="3">
    <source>
        <dbReference type="Google" id="ProtNLM"/>
    </source>
</evidence>
<evidence type="ECO:0000313" key="2">
    <source>
        <dbReference type="Proteomes" id="UP001596083"/>
    </source>
</evidence>
<name>A0ABW0YZS6_9ACTN</name>
<sequence length="175" mass="18673">MATAAHPPYPTGPPPFAPTHVVPPHGLPSWTAPDGLVPAEPLDALLPVTLRRRSGDWGEVECANGWTTWVDARLLVPLPQAPPAAGQEAERTADARELLARVERTLGHYRRAVEDLASGRLDGETFRGRTRGLRIGAVVDGDALWLYDADADRWCYCDGTALTVLAATSPPGGAP</sequence>
<reference evidence="2" key="1">
    <citation type="journal article" date="2019" name="Int. J. Syst. Evol. Microbiol.">
        <title>The Global Catalogue of Microorganisms (GCM) 10K type strain sequencing project: providing services to taxonomists for standard genome sequencing and annotation.</title>
        <authorList>
            <consortium name="The Broad Institute Genomics Platform"/>
            <consortium name="The Broad Institute Genome Sequencing Center for Infectious Disease"/>
            <person name="Wu L."/>
            <person name="Ma J."/>
        </authorList>
    </citation>
    <scope>NUCLEOTIDE SEQUENCE [LARGE SCALE GENOMIC DNA]</scope>
    <source>
        <strain evidence="2">CGMCC 4.7304</strain>
    </source>
</reference>
<organism evidence="1 2">
    <name type="scientific">Streptomyces gamaensis</name>
    <dbReference type="NCBI Taxonomy" id="1763542"/>
    <lineage>
        <taxon>Bacteria</taxon>
        <taxon>Bacillati</taxon>
        <taxon>Actinomycetota</taxon>
        <taxon>Actinomycetes</taxon>
        <taxon>Kitasatosporales</taxon>
        <taxon>Streptomycetaceae</taxon>
        <taxon>Streptomyces</taxon>
    </lineage>
</organism>
<keyword evidence="2" id="KW-1185">Reference proteome</keyword>
<evidence type="ECO:0000313" key="1">
    <source>
        <dbReference type="EMBL" id="MFC5721677.1"/>
    </source>
</evidence>
<accession>A0ABW0YZS6</accession>
<dbReference type="Proteomes" id="UP001596083">
    <property type="component" value="Unassembled WGS sequence"/>
</dbReference>
<dbReference type="RefSeq" id="WP_390316988.1">
    <property type="nucleotide sequence ID" value="NZ_JBHSPB010000008.1"/>
</dbReference>
<comment type="caution">
    <text evidence="1">The sequence shown here is derived from an EMBL/GenBank/DDBJ whole genome shotgun (WGS) entry which is preliminary data.</text>
</comment>